<feature type="compositionally biased region" description="Low complexity" evidence="1">
    <location>
        <begin position="54"/>
        <end position="80"/>
    </location>
</feature>
<dbReference type="InParanoid" id="A0A804LYY9"/>
<name>A0A804LYY9_MAIZE</name>
<keyword evidence="3" id="KW-1185">Reference proteome</keyword>
<reference evidence="2" key="2">
    <citation type="submission" date="2019-07" db="EMBL/GenBank/DDBJ databases">
        <authorList>
            <person name="Seetharam A."/>
            <person name="Woodhouse M."/>
            <person name="Cannon E."/>
        </authorList>
    </citation>
    <scope>NUCLEOTIDE SEQUENCE [LARGE SCALE GENOMIC DNA]</scope>
    <source>
        <strain evidence="2">cv. B73</strain>
    </source>
</reference>
<accession>A0A804LYY9</accession>
<proteinExistence type="predicted"/>
<dbReference type="AlphaFoldDB" id="A0A804LYY9"/>
<evidence type="ECO:0000313" key="2">
    <source>
        <dbReference type="EnsemblPlants" id="Zm00001eb046460_P001"/>
    </source>
</evidence>
<dbReference type="Gramene" id="Zm00001eb046460_T001">
    <property type="protein sequence ID" value="Zm00001eb046460_P001"/>
    <property type="gene ID" value="Zm00001eb046460"/>
</dbReference>
<feature type="compositionally biased region" description="Polar residues" evidence="1">
    <location>
        <begin position="86"/>
        <end position="97"/>
    </location>
</feature>
<protein>
    <submittedName>
        <fullName evidence="2">Uncharacterized protein</fullName>
    </submittedName>
</protein>
<feature type="region of interest" description="Disordered" evidence="1">
    <location>
        <begin position="43"/>
        <end position="129"/>
    </location>
</feature>
<reference evidence="3" key="1">
    <citation type="submission" date="2015-12" db="EMBL/GenBank/DDBJ databases">
        <title>Update maize B73 reference genome by single molecule sequencing technologies.</title>
        <authorList>
            <consortium name="Maize Genome Sequencing Project"/>
            <person name="Ware D."/>
        </authorList>
    </citation>
    <scope>NUCLEOTIDE SEQUENCE [LARGE SCALE GENOMIC DNA]</scope>
    <source>
        <strain evidence="3">cv. B73</strain>
    </source>
</reference>
<reference evidence="2" key="3">
    <citation type="submission" date="2021-05" db="UniProtKB">
        <authorList>
            <consortium name="EnsemblPlants"/>
        </authorList>
    </citation>
    <scope>IDENTIFICATION</scope>
    <source>
        <strain evidence="2">cv. B73</strain>
    </source>
</reference>
<feature type="region of interest" description="Disordered" evidence="1">
    <location>
        <begin position="1"/>
        <end position="31"/>
    </location>
</feature>
<dbReference type="EnsemblPlants" id="Zm00001eb046460_T001">
    <property type="protein sequence ID" value="Zm00001eb046460_P001"/>
    <property type="gene ID" value="Zm00001eb046460"/>
</dbReference>
<dbReference type="Proteomes" id="UP000007305">
    <property type="component" value="Chromosome 1"/>
</dbReference>
<evidence type="ECO:0000313" key="3">
    <source>
        <dbReference type="Proteomes" id="UP000007305"/>
    </source>
</evidence>
<evidence type="ECO:0000256" key="1">
    <source>
        <dbReference type="SAM" id="MobiDB-lite"/>
    </source>
</evidence>
<feature type="compositionally biased region" description="Low complexity" evidence="1">
    <location>
        <begin position="107"/>
        <end position="129"/>
    </location>
</feature>
<sequence>MSADASPASSTGRPIIITASASQSRSGLLPPVPFEAAAGKVDSLLVPPPRPPRLDAAAALPPRPDAAAALPPRGPRALPLEGGGVSRSNLEGSTRGTATEGEDGPPSSADAGGDEAIAGASAMASRARR</sequence>
<organism evidence="2 3">
    <name type="scientific">Zea mays</name>
    <name type="common">Maize</name>
    <dbReference type="NCBI Taxonomy" id="4577"/>
    <lineage>
        <taxon>Eukaryota</taxon>
        <taxon>Viridiplantae</taxon>
        <taxon>Streptophyta</taxon>
        <taxon>Embryophyta</taxon>
        <taxon>Tracheophyta</taxon>
        <taxon>Spermatophyta</taxon>
        <taxon>Magnoliopsida</taxon>
        <taxon>Liliopsida</taxon>
        <taxon>Poales</taxon>
        <taxon>Poaceae</taxon>
        <taxon>PACMAD clade</taxon>
        <taxon>Panicoideae</taxon>
        <taxon>Andropogonodae</taxon>
        <taxon>Andropogoneae</taxon>
        <taxon>Tripsacinae</taxon>
        <taxon>Zea</taxon>
    </lineage>
</organism>